<sequence>MQKILTVASIFLSLEKNSGELGRDLTRNAGWRFWIFAINAVLLDALSAIYFDGRTTGVGFYYSYNTSFFSQVNRFSEDFMTSATHHIPDRLKDASSMRCLTDWQVSSKSS</sequence>
<accession>A0ABT5QGF0</accession>
<dbReference type="EMBL" id="JAJUBB010000001">
    <property type="protein sequence ID" value="MDD1779565.1"/>
    <property type="molecule type" value="Genomic_DNA"/>
</dbReference>
<feature type="transmembrane region" description="Helical" evidence="1">
    <location>
        <begin position="34"/>
        <end position="51"/>
    </location>
</feature>
<dbReference type="Proteomes" id="UP001149821">
    <property type="component" value="Unassembled WGS sequence"/>
</dbReference>
<dbReference type="RefSeq" id="WP_274139344.1">
    <property type="nucleotide sequence ID" value="NZ_JAJUBB010000001.1"/>
</dbReference>
<organism evidence="2 3">
    <name type="scientific">Enterovibrio qingdaonensis</name>
    <dbReference type="NCBI Taxonomy" id="2899818"/>
    <lineage>
        <taxon>Bacteria</taxon>
        <taxon>Pseudomonadati</taxon>
        <taxon>Pseudomonadota</taxon>
        <taxon>Gammaproteobacteria</taxon>
        <taxon>Vibrionales</taxon>
        <taxon>Vibrionaceae</taxon>
        <taxon>Enterovibrio</taxon>
    </lineage>
</organism>
<comment type="caution">
    <text evidence="2">The sequence shown here is derived from an EMBL/GenBank/DDBJ whole genome shotgun (WGS) entry which is preliminary data.</text>
</comment>
<gene>
    <name evidence="2" type="ORF">LRP49_00025</name>
</gene>
<evidence type="ECO:0000313" key="2">
    <source>
        <dbReference type="EMBL" id="MDD1779565.1"/>
    </source>
</evidence>
<proteinExistence type="predicted"/>
<keyword evidence="1" id="KW-0472">Membrane</keyword>
<evidence type="ECO:0000313" key="3">
    <source>
        <dbReference type="Proteomes" id="UP001149821"/>
    </source>
</evidence>
<name>A0ABT5QGF0_9GAMM</name>
<keyword evidence="1" id="KW-0812">Transmembrane</keyword>
<keyword evidence="1" id="KW-1133">Transmembrane helix</keyword>
<evidence type="ECO:0000256" key="1">
    <source>
        <dbReference type="SAM" id="Phobius"/>
    </source>
</evidence>
<reference evidence="2" key="1">
    <citation type="submission" date="2021-12" db="EMBL/GenBank/DDBJ databases">
        <title>Enterovibrio ZSDZ35 sp. nov. and Enterovibrio ZSDZ42 sp. nov., isolated from coastal seawater in Qingdao.</title>
        <authorList>
            <person name="Zhang P."/>
        </authorList>
    </citation>
    <scope>NUCLEOTIDE SEQUENCE</scope>
    <source>
        <strain evidence="2">ZSDZ35</strain>
    </source>
</reference>
<protein>
    <submittedName>
        <fullName evidence="2">Uncharacterized protein</fullName>
    </submittedName>
</protein>
<keyword evidence="3" id="KW-1185">Reference proteome</keyword>